<gene>
    <name evidence="2" type="ORF">PU560_00915</name>
</gene>
<sequence length="82" mass="8208">MSAGWSAAGTSGAAPAVEDPRLTLNAAPLLAMFNTAGVLAAADVHVATRLGRLTGEHDEQVLLAVALAVRAVRSGSVCVELA</sequence>
<feature type="non-terminal residue" evidence="2">
    <location>
        <position position="82"/>
    </location>
</feature>
<dbReference type="Pfam" id="PF21185">
    <property type="entry name" value="RecD_N"/>
    <property type="match status" value="1"/>
</dbReference>
<keyword evidence="3" id="KW-1185">Reference proteome</keyword>
<evidence type="ECO:0000259" key="1">
    <source>
        <dbReference type="Pfam" id="PF21185"/>
    </source>
</evidence>
<feature type="domain" description="RecBCD enzyme subunit RecD N-terminal" evidence="1">
    <location>
        <begin position="36"/>
        <end position="82"/>
    </location>
</feature>
<proteinExistence type="predicted"/>
<dbReference type="EMBL" id="JARACI010000194">
    <property type="protein sequence ID" value="MDD9205022.1"/>
    <property type="molecule type" value="Genomic_DNA"/>
</dbReference>
<dbReference type="InterPro" id="IPR049550">
    <property type="entry name" value="RecD_N"/>
</dbReference>
<evidence type="ECO:0000313" key="2">
    <source>
        <dbReference type="EMBL" id="MDD9205022.1"/>
    </source>
</evidence>
<dbReference type="Proteomes" id="UP001165561">
    <property type="component" value="Unassembled WGS sequence"/>
</dbReference>
<organism evidence="2 3">
    <name type="scientific">Georgenia halotolerans</name>
    <dbReference type="NCBI Taxonomy" id="3028317"/>
    <lineage>
        <taxon>Bacteria</taxon>
        <taxon>Bacillati</taxon>
        <taxon>Actinomycetota</taxon>
        <taxon>Actinomycetes</taxon>
        <taxon>Micrococcales</taxon>
        <taxon>Bogoriellaceae</taxon>
        <taxon>Georgenia</taxon>
    </lineage>
</organism>
<protein>
    <submittedName>
        <fullName evidence="2">Exodeoxyribonuclease V subunit alpha</fullName>
    </submittedName>
</protein>
<reference evidence="2" key="1">
    <citation type="submission" date="2023-02" db="EMBL/GenBank/DDBJ databases">
        <title>Georgenia sp.10Sc9-8, isolated from a soil sample collected from the Taklamakan desert.</title>
        <authorList>
            <person name="Liu S."/>
        </authorList>
    </citation>
    <scope>NUCLEOTIDE SEQUENCE</scope>
    <source>
        <strain evidence="2">10Sc9-8</strain>
    </source>
</reference>
<dbReference type="Gene3D" id="1.10.10.1020">
    <property type="entry name" value="RecBCD complex, subunit RecD, N-terminal domain"/>
    <property type="match status" value="1"/>
</dbReference>
<accession>A0ABT5TSJ4</accession>
<comment type="caution">
    <text evidence="2">The sequence shown here is derived from an EMBL/GenBank/DDBJ whole genome shotgun (WGS) entry which is preliminary data.</text>
</comment>
<evidence type="ECO:0000313" key="3">
    <source>
        <dbReference type="Proteomes" id="UP001165561"/>
    </source>
</evidence>
<dbReference type="InterPro" id="IPR041851">
    <property type="entry name" value="RecD_N_sf"/>
</dbReference>
<name>A0ABT5TSJ4_9MICO</name>